<proteinExistence type="predicted"/>
<name>A0A0K0MP24_PECCA</name>
<dbReference type="EMBL" id="KP942676">
    <property type="protein sequence ID" value="AKG47560.1"/>
    <property type="molecule type" value="Genomic_DNA"/>
</dbReference>
<geneLocation type="plasmid" evidence="1">
    <name>Drgb1</name>
</geneLocation>
<dbReference type="AlphaFoldDB" id="A0A0K0MP24"/>
<reference evidence="1" key="2">
    <citation type="submission" date="2015-03" db="EMBL/GenBank/DDBJ databases">
        <authorList>
            <person name="Welte C."/>
            <person name="de Graaf R."/>
            <person name="van den Bosch T.J.M."/>
            <person name="Op den Camp H."/>
            <person name="van Dam N."/>
            <person name="Jetten M."/>
        </authorList>
    </citation>
    <scope>NUCLEOTIDE SEQUENCE</scope>
    <source>
        <plasmid evidence="1">Drgb1</plasmid>
    </source>
</reference>
<reference evidence="1" key="1">
    <citation type="journal article" date="2015" name="Environ. Microbiol.">
        <title>Plasmids from the gut microbiome of cabbage root fly larvae encode SaxA that catalyses the conversion of the plant toxin 2-phenylethyl isothiocyanate.</title>
        <authorList>
            <person name="Welte C.U."/>
            <person name="de Graaf R.M."/>
            <person name="van den Bosch T.J."/>
            <person name="Op den Camp H.J."/>
            <person name="van Dam N.M."/>
            <person name="Jetten M.S."/>
        </authorList>
    </citation>
    <scope>NUCLEOTIDE SEQUENCE</scope>
    <source>
        <plasmid evidence="1">Drgb1</plasmid>
    </source>
</reference>
<keyword evidence="1" id="KW-0614">Plasmid</keyword>
<gene>
    <name evidence="1" type="ORF">pA_00120</name>
</gene>
<accession>A0A0K0MP24</accession>
<sequence length="48" mass="5527">MNPKTSTVLTYLNTLEGSKNIKNYPEMLNEIKKGNFNNASKEFYKKNA</sequence>
<protein>
    <submittedName>
        <fullName evidence="1">Uncharacterized protein</fullName>
    </submittedName>
</protein>
<organism evidence="1">
    <name type="scientific">Pectobacterium carotovorum</name>
    <name type="common">Erwinia carotovora</name>
    <dbReference type="NCBI Taxonomy" id="554"/>
    <lineage>
        <taxon>Bacteria</taxon>
        <taxon>Pseudomonadati</taxon>
        <taxon>Pseudomonadota</taxon>
        <taxon>Gammaproteobacteria</taxon>
        <taxon>Enterobacterales</taxon>
        <taxon>Pectobacteriaceae</taxon>
        <taxon>Pectobacterium</taxon>
    </lineage>
</organism>
<evidence type="ECO:0000313" key="1">
    <source>
        <dbReference type="EMBL" id="AKG47560.1"/>
    </source>
</evidence>